<dbReference type="InterPro" id="IPR008271">
    <property type="entry name" value="Ser/Thr_kinase_AS"/>
</dbReference>
<evidence type="ECO:0000313" key="16">
    <source>
        <dbReference type="Proteomes" id="UP001217838"/>
    </source>
</evidence>
<keyword evidence="5" id="KW-0677">Repeat</keyword>
<evidence type="ECO:0000256" key="4">
    <source>
        <dbReference type="ARBA" id="ARBA00022701"/>
    </source>
</evidence>
<keyword evidence="7 12" id="KW-0802">TPR repeat</keyword>
<dbReference type="PROSITE" id="PS00107">
    <property type="entry name" value="PROTEIN_KINASE_ATP"/>
    <property type="match status" value="1"/>
</dbReference>
<dbReference type="InterPro" id="IPR017441">
    <property type="entry name" value="Protein_kinase_ATP_BS"/>
</dbReference>
<dbReference type="PROSITE" id="PS00108">
    <property type="entry name" value="PROTEIN_KINASE_ST"/>
    <property type="match status" value="1"/>
</dbReference>
<dbReference type="PROSITE" id="PS50011">
    <property type="entry name" value="PROTEIN_KINASE_DOM"/>
    <property type="match status" value="1"/>
</dbReference>
<keyword evidence="16" id="KW-1185">Reference proteome</keyword>
<evidence type="ECO:0000256" key="2">
    <source>
        <dbReference type="ARBA" id="ARBA00009622"/>
    </source>
</evidence>
<dbReference type="PROSITE" id="PS50005">
    <property type="entry name" value="TPR"/>
    <property type="match status" value="3"/>
</dbReference>
<feature type="domain" description="Protein kinase" evidence="14">
    <location>
        <begin position="63"/>
        <end position="338"/>
    </location>
</feature>
<dbReference type="SUPFAM" id="SSF56112">
    <property type="entry name" value="Protein kinase-like (PK-like)"/>
    <property type="match status" value="1"/>
</dbReference>
<feature type="repeat" description="TPR" evidence="12">
    <location>
        <begin position="717"/>
        <end position="750"/>
    </location>
</feature>
<dbReference type="GO" id="GO:0016301">
    <property type="term" value="F:kinase activity"/>
    <property type="evidence" value="ECO:0007669"/>
    <property type="project" value="UniProtKB-KW"/>
</dbReference>
<keyword evidence="15" id="KW-0418">Kinase</keyword>
<dbReference type="Pfam" id="PF00069">
    <property type="entry name" value="Pkinase"/>
    <property type="match status" value="1"/>
</dbReference>
<evidence type="ECO:0000313" key="15">
    <source>
        <dbReference type="EMBL" id="MDC0672569.1"/>
    </source>
</evidence>
<proteinExistence type="inferred from homology"/>
<organism evidence="15 16">
    <name type="scientific">Nannocystis radixulma</name>
    <dbReference type="NCBI Taxonomy" id="2995305"/>
    <lineage>
        <taxon>Bacteria</taxon>
        <taxon>Pseudomonadati</taxon>
        <taxon>Myxococcota</taxon>
        <taxon>Polyangia</taxon>
        <taxon>Nannocystales</taxon>
        <taxon>Nannocystaceae</taxon>
        <taxon>Nannocystis</taxon>
    </lineage>
</organism>
<evidence type="ECO:0000256" key="13">
    <source>
        <dbReference type="PROSITE-ProRule" id="PRU10141"/>
    </source>
</evidence>
<keyword evidence="15" id="KW-0808">Transferase</keyword>
<comment type="similarity">
    <text evidence="2">Belongs to the kinesin light chain family.</text>
</comment>
<keyword evidence="6 13" id="KW-0547">Nucleotide-binding</keyword>
<evidence type="ECO:0000256" key="1">
    <source>
        <dbReference type="ARBA" id="ARBA00004245"/>
    </source>
</evidence>
<dbReference type="InterPro" id="IPR002151">
    <property type="entry name" value="Kinesin_light"/>
</dbReference>
<dbReference type="SUPFAM" id="SSF48452">
    <property type="entry name" value="TPR-like"/>
    <property type="match status" value="2"/>
</dbReference>
<dbReference type="SMART" id="SM00220">
    <property type="entry name" value="S_TKc"/>
    <property type="match status" value="1"/>
</dbReference>
<comment type="subcellular location">
    <subcellularLocation>
        <location evidence="1">Cytoplasm</location>
        <location evidence="1">Cytoskeleton</location>
    </subcellularLocation>
</comment>
<gene>
    <name evidence="15" type="ORF">POL58_32765</name>
</gene>
<keyword evidence="3" id="KW-0963">Cytoplasm</keyword>
<dbReference type="Gene3D" id="1.10.510.10">
    <property type="entry name" value="Transferase(Phosphotransferase) domain 1"/>
    <property type="match status" value="1"/>
</dbReference>
<keyword evidence="10" id="KW-0505">Motor protein</keyword>
<dbReference type="Pfam" id="PF13424">
    <property type="entry name" value="TPR_12"/>
    <property type="match status" value="3"/>
</dbReference>
<sequence length="988" mass="104365">MSGEFDSLDATLAVPGQAVSAQSGQVDLGAPPPPPGAGTLLDKQLVKQALFPRRAGPLRIGRFTMLGQVGKGAMGVVYACYDDLLDRKVALKLLNHAAGGDPGDAQVRLLREAQALARLDHPNVVAVHDVGTFEDRVYLAMEFVEGQTFGAWLAAAPRSWREILGVLLATGEGLAAAHAKGLVHRDIKPDNIMVGADGRVRLMDFGLARAEGPTLRPAAVPRGAGMSSVALTRTGAVMGTPAFMAPEQFLGEGSDARSDQFALCATAWEALFGQRPFAGDDLPTLMASVTVGVLTPPPRTRVPPWLRRVLERGLARDPAARFPDLRALLRALRADPTPRRRAVAALAGLFAVTLAGAGAWEVAEQRTIAACEAEAAAVRADWDDAARDRLEQAFLATGAPHAATIFARTAPWFDRWAAGWQDAAGTACRAHRQDGNWDGELYARAVDCLAEARGNFAALVGELARADAKALTEATRAAAALAPVEFCVDPVHLRERPLMRSVERGRIAAVRQGLARAASLAAAGRYAEGLPVAREALYTATAADWPPLVAQAELRVAALAEQNGAYEAAEAGLRRALAAAREARSARLALQASTELVYLVGYRSARHAEGKVWAESARTQLALLAGAHPLEQADLDSHLAGVHYVAGEVGEAARLYARVLAARETGLGEGHPRVADSLNNLAGMRFAAGDMTEAAGLYARSLAIYEQVFGESHPQVAASLNNLALVHEAVGAYDEAVAALTRALALREASLGAEHPLVATSLCNLALVREAAGDYDEATRLFLRALPIQEKALGPNHPHVADTLHNLATVRFDTADHAESGRLLGRALAIYERTLGENHPSTASSISGLGLVAHATGRHDEALRLFARALAIQERVLGPDHPNLAHPLIGSGDALLALGRAAEAVGPLARALSLREAAQVQPEELAEARFALARALWDADVDRARARALAEQAGETYAAITATAAAASRVREWLAKHPAAESLLSNDQ</sequence>
<feature type="repeat" description="TPR" evidence="12">
    <location>
        <begin position="759"/>
        <end position="792"/>
    </location>
</feature>
<dbReference type="EMBL" id="JAQNDN010000019">
    <property type="protein sequence ID" value="MDC0672569.1"/>
    <property type="molecule type" value="Genomic_DNA"/>
</dbReference>
<keyword evidence="11" id="KW-0206">Cytoskeleton</keyword>
<protein>
    <submittedName>
        <fullName evidence="15">Serine/threonine-protein kinase</fullName>
    </submittedName>
</protein>
<dbReference type="Proteomes" id="UP001217838">
    <property type="component" value="Unassembled WGS sequence"/>
</dbReference>
<dbReference type="Gene3D" id="3.30.200.20">
    <property type="entry name" value="Phosphorylase Kinase, domain 1"/>
    <property type="match status" value="1"/>
</dbReference>
<dbReference type="Gene3D" id="1.25.40.10">
    <property type="entry name" value="Tetratricopeptide repeat domain"/>
    <property type="match status" value="2"/>
</dbReference>
<comment type="caution">
    <text evidence="15">The sequence shown here is derived from an EMBL/GenBank/DDBJ whole genome shotgun (WGS) entry which is preliminary data.</text>
</comment>
<evidence type="ECO:0000256" key="5">
    <source>
        <dbReference type="ARBA" id="ARBA00022737"/>
    </source>
</evidence>
<dbReference type="InterPro" id="IPR019734">
    <property type="entry name" value="TPR_rpt"/>
</dbReference>
<feature type="repeat" description="TPR" evidence="12">
    <location>
        <begin position="843"/>
        <end position="876"/>
    </location>
</feature>
<reference evidence="15 16" key="1">
    <citation type="submission" date="2022-11" db="EMBL/GenBank/DDBJ databases">
        <title>Minimal conservation of predation-associated metabolite biosynthetic gene clusters underscores biosynthetic potential of Myxococcota including descriptions for ten novel species: Archangium lansinium sp. nov., Myxococcus landrumus sp. nov., Nannocystis bai.</title>
        <authorList>
            <person name="Ahearne A."/>
            <person name="Stevens C."/>
            <person name="Dowd S."/>
        </authorList>
    </citation>
    <scope>NUCLEOTIDE SEQUENCE [LARGE SCALE GENOMIC DNA]</scope>
    <source>
        <strain evidence="15 16">NCELM</strain>
    </source>
</reference>
<evidence type="ECO:0000259" key="14">
    <source>
        <dbReference type="PROSITE" id="PS50011"/>
    </source>
</evidence>
<feature type="binding site" evidence="13">
    <location>
        <position position="92"/>
    </location>
    <ligand>
        <name>ATP</name>
        <dbReference type="ChEBI" id="CHEBI:30616"/>
    </ligand>
</feature>
<evidence type="ECO:0000256" key="11">
    <source>
        <dbReference type="ARBA" id="ARBA00023212"/>
    </source>
</evidence>
<evidence type="ECO:0000256" key="3">
    <source>
        <dbReference type="ARBA" id="ARBA00022490"/>
    </source>
</evidence>
<evidence type="ECO:0000256" key="7">
    <source>
        <dbReference type="ARBA" id="ARBA00022803"/>
    </source>
</evidence>
<keyword evidence="8 13" id="KW-0067">ATP-binding</keyword>
<evidence type="ECO:0000256" key="10">
    <source>
        <dbReference type="ARBA" id="ARBA00023175"/>
    </source>
</evidence>
<dbReference type="InterPro" id="IPR011990">
    <property type="entry name" value="TPR-like_helical_dom_sf"/>
</dbReference>
<evidence type="ECO:0000256" key="12">
    <source>
        <dbReference type="PROSITE-ProRule" id="PRU00339"/>
    </source>
</evidence>
<dbReference type="PANTHER" id="PTHR45783">
    <property type="entry name" value="KINESIN LIGHT CHAIN"/>
    <property type="match status" value="1"/>
</dbReference>
<dbReference type="InterPro" id="IPR011009">
    <property type="entry name" value="Kinase-like_dom_sf"/>
</dbReference>
<dbReference type="CDD" id="cd14014">
    <property type="entry name" value="STKc_PknB_like"/>
    <property type="match status" value="1"/>
</dbReference>
<evidence type="ECO:0000256" key="6">
    <source>
        <dbReference type="ARBA" id="ARBA00022741"/>
    </source>
</evidence>
<accession>A0ABT5BG93</accession>
<dbReference type="InterPro" id="IPR000719">
    <property type="entry name" value="Prot_kinase_dom"/>
</dbReference>
<evidence type="ECO:0000256" key="8">
    <source>
        <dbReference type="ARBA" id="ARBA00022840"/>
    </source>
</evidence>
<dbReference type="SMART" id="SM00028">
    <property type="entry name" value="TPR"/>
    <property type="match status" value="6"/>
</dbReference>
<dbReference type="RefSeq" id="WP_272004427.1">
    <property type="nucleotide sequence ID" value="NZ_JAQNDN010000019.1"/>
</dbReference>
<keyword evidence="9" id="KW-0175">Coiled coil</keyword>
<keyword evidence="4" id="KW-0493">Microtubule</keyword>
<name>A0ABT5BG93_9BACT</name>
<dbReference type="PANTHER" id="PTHR45783:SF3">
    <property type="entry name" value="KINESIN LIGHT CHAIN"/>
    <property type="match status" value="1"/>
</dbReference>
<evidence type="ECO:0000256" key="9">
    <source>
        <dbReference type="ARBA" id="ARBA00023054"/>
    </source>
</evidence>